<dbReference type="HOGENOM" id="CLU_2845655_0_0_9"/>
<proteinExistence type="predicted"/>
<evidence type="ECO:0000256" key="1">
    <source>
        <dbReference type="SAM" id="Phobius"/>
    </source>
</evidence>
<reference evidence="3" key="1">
    <citation type="submission" date="2011-06" db="EMBL/GenBank/DDBJ databases">
        <title>Complete genome sequence of Paenibacillus mucilaginosus KNP414.</title>
        <authorList>
            <person name="Wang J."/>
            <person name="Hu S."/>
            <person name="Hu X."/>
            <person name="Zhang B."/>
            <person name="Dong D."/>
            <person name="Zhang S."/>
            <person name="Zhao K."/>
            <person name="Wu D."/>
        </authorList>
    </citation>
    <scope>NUCLEOTIDE SEQUENCE [LARGE SCALE GENOMIC DNA]</scope>
    <source>
        <strain evidence="3">KNP414</strain>
    </source>
</reference>
<sequence length="65" mass="7559">MFAQANKKLIYMLVRRESALKKITSIPTDFVIIYYVVLLLFNIGEQRLMIMSVSRNRNKGVHKAS</sequence>
<keyword evidence="1" id="KW-0812">Transmembrane</keyword>
<keyword evidence="1" id="KW-0472">Membrane</keyword>
<evidence type="ECO:0000313" key="2">
    <source>
        <dbReference type="EMBL" id="AEI42361.1"/>
    </source>
</evidence>
<keyword evidence="1" id="KW-1133">Transmembrane helix</keyword>
<dbReference type="Proteomes" id="UP000006620">
    <property type="component" value="Chromosome"/>
</dbReference>
<name>F8F687_PAEMK</name>
<dbReference type="KEGG" id="pms:KNP414_03822"/>
<organism evidence="2 3">
    <name type="scientific">Paenibacillus mucilaginosus (strain KNP414)</name>
    <dbReference type="NCBI Taxonomy" id="1036673"/>
    <lineage>
        <taxon>Bacteria</taxon>
        <taxon>Bacillati</taxon>
        <taxon>Bacillota</taxon>
        <taxon>Bacilli</taxon>
        <taxon>Bacillales</taxon>
        <taxon>Paenibacillaceae</taxon>
        <taxon>Paenibacillus</taxon>
    </lineage>
</organism>
<evidence type="ECO:0000313" key="3">
    <source>
        <dbReference type="Proteomes" id="UP000006620"/>
    </source>
</evidence>
<feature type="transmembrane region" description="Helical" evidence="1">
    <location>
        <begin position="23"/>
        <end position="41"/>
    </location>
</feature>
<accession>F8F687</accession>
<reference evidence="2 3" key="2">
    <citation type="journal article" date="2013" name="Genome Announc.">
        <title>Genome Sequence of Growth-Improving Paenibacillus mucilaginosus Strain KNP414.</title>
        <authorList>
            <person name="Lu J.J."/>
            <person name="Wang J.F."/>
            <person name="Hu X.F."/>
        </authorList>
    </citation>
    <scope>NUCLEOTIDE SEQUENCE [LARGE SCALE GENOMIC DNA]</scope>
    <source>
        <strain evidence="2 3">KNP414</strain>
    </source>
</reference>
<gene>
    <name evidence="2" type="ordered locus">KNP414_03822</name>
</gene>
<protein>
    <submittedName>
        <fullName evidence="2">Uncharacterized protein</fullName>
    </submittedName>
</protein>
<dbReference type="AlphaFoldDB" id="F8F687"/>
<dbReference type="EMBL" id="CP002869">
    <property type="protein sequence ID" value="AEI42361.1"/>
    <property type="molecule type" value="Genomic_DNA"/>
</dbReference>